<evidence type="ECO:0000313" key="5">
    <source>
        <dbReference type="Proteomes" id="UP000824214"/>
    </source>
</evidence>
<dbReference type="AlphaFoldDB" id="A0A9D2LXE0"/>
<dbReference type="EMBL" id="DWXZ01000042">
    <property type="protein sequence ID" value="HJB36901.1"/>
    <property type="molecule type" value="Genomic_DNA"/>
</dbReference>
<feature type="domain" description="Glycosyltransferase 2-like" evidence="3">
    <location>
        <begin position="5"/>
        <end position="108"/>
    </location>
</feature>
<proteinExistence type="predicted"/>
<evidence type="ECO:0000256" key="2">
    <source>
        <dbReference type="ARBA" id="ARBA00022679"/>
    </source>
</evidence>
<keyword evidence="1" id="KW-0328">Glycosyltransferase</keyword>
<organism evidence="4 5">
    <name type="scientific">Candidatus Acutalibacter ornithocaccae</name>
    <dbReference type="NCBI Taxonomy" id="2838416"/>
    <lineage>
        <taxon>Bacteria</taxon>
        <taxon>Bacillati</taxon>
        <taxon>Bacillota</taxon>
        <taxon>Clostridia</taxon>
        <taxon>Eubacteriales</taxon>
        <taxon>Acutalibacteraceae</taxon>
        <taxon>Acutalibacter</taxon>
    </lineage>
</organism>
<dbReference type="SUPFAM" id="SSF53448">
    <property type="entry name" value="Nucleotide-diphospho-sugar transferases"/>
    <property type="match status" value="1"/>
</dbReference>
<dbReference type="Gene3D" id="3.90.550.10">
    <property type="entry name" value="Spore Coat Polysaccharide Biosynthesis Protein SpsA, Chain A"/>
    <property type="match status" value="1"/>
</dbReference>
<evidence type="ECO:0000256" key="1">
    <source>
        <dbReference type="ARBA" id="ARBA00022676"/>
    </source>
</evidence>
<accession>A0A9D2LXE0</accession>
<dbReference type="PANTHER" id="PTHR22916">
    <property type="entry name" value="GLYCOSYLTRANSFERASE"/>
    <property type="match status" value="1"/>
</dbReference>
<gene>
    <name evidence="4" type="ORF">H9942_02385</name>
</gene>
<evidence type="ECO:0000313" key="4">
    <source>
        <dbReference type="EMBL" id="HJB36901.1"/>
    </source>
</evidence>
<dbReference type="PANTHER" id="PTHR22916:SF51">
    <property type="entry name" value="GLYCOSYLTRANSFERASE EPSH-RELATED"/>
    <property type="match status" value="1"/>
</dbReference>
<comment type="caution">
    <text evidence="4">The sequence shown here is derived from an EMBL/GenBank/DDBJ whole genome shotgun (WGS) entry which is preliminary data.</text>
</comment>
<sequence>MKLLSVTVPCYNSQDYMRHCVETLLPGGDEVEILIVDDGSKDGTAAIADQLQAQYPTIVRAIHQENAGHGGAVMKGLENATGLYFKVVDSDDWVDTQVLKDLLALLRRFAQQGEGVDMVVSDFVYDKVGARHKKVMRYPFAIPQNKVLRWEEVGSFPKGHYLLMHSVIYRTQLLRESGLDLPRHTFYVDNLFVYVPMAQVKTLYYVDKVFYHYFIGREDQSVQEGVMIRRIDQQLRVNRLMLAQVDLDQVENKRLRRYLLNYLEIITTISTVLLFRAGDKEHLEKARAFWRDMARDYPRHYQLLSRRLFGRVLNMPGPGGRWIALAAYWLSQKVFGFN</sequence>
<dbReference type="Pfam" id="PF00535">
    <property type="entry name" value="Glycos_transf_2"/>
    <property type="match status" value="1"/>
</dbReference>
<evidence type="ECO:0000259" key="3">
    <source>
        <dbReference type="Pfam" id="PF00535"/>
    </source>
</evidence>
<dbReference type="CDD" id="cd00761">
    <property type="entry name" value="Glyco_tranf_GTA_type"/>
    <property type="match status" value="1"/>
</dbReference>
<dbReference type="GO" id="GO:0016757">
    <property type="term" value="F:glycosyltransferase activity"/>
    <property type="evidence" value="ECO:0007669"/>
    <property type="project" value="UniProtKB-KW"/>
</dbReference>
<dbReference type="InterPro" id="IPR029044">
    <property type="entry name" value="Nucleotide-diphossugar_trans"/>
</dbReference>
<name>A0A9D2LXE0_9FIRM</name>
<dbReference type="InterPro" id="IPR001173">
    <property type="entry name" value="Glyco_trans_2-like"/>
</dbReference>
<dbReference type="Proteomes" id="UP000824214">
    <property type="component" value="Unassembled WGS sequence"/>
</dbReference>
<reference evidence="4" key="2">
    <citation type="submission" date="2021-04" db="EMBL/GenBank/DDBJ databases">
        <authorList>
            <person name="Gilroy R."/>
        </authorList>
    </citation>
    <scope>NUCLEOTIDE SEQUENCE</scope>
    <source>
        <strain evidence="4">ChiBcolR8-3208</strain>
    </source>
</reference>
<keyword evidence="2" id="KW-0808">Transferase</keyword>
<reference evidence="4" key="1">
    <citation type="journal article" date="2021" name="PeerJ">
        <title>Extensive microbial diversity within the chicken gut microbiome revealed by metagenomics and culture.</title>
        <authorList>
            <person name="Gilroy R."/>
            <person name="Ravi A."/>
            <person name="Getino M."/>
            <person name="Pursley I."/>
            <person name="Horton D.L."/>
            <person name="Alikhan N.F."/>
            <person name="Baker D."/>
            <person name="Gharbi K."/>
            <person name="Hall N."/>
            <person name="Watson M."/>
            <person name="Adriaenssens E.M."/>
            <person name="Foster-Nyarko E."/>
            <person name="Jarju S."/>
            <person name="Secka A."/>
            <person name="Antonio M."/>
            <person name="Oren A."/>
            <person name="Chaudhuri R.R."/>
            <person name="La Ragione R."/>
            <person name="Hildebrand F."/>
            <person name="Pallen M.J."/>
        </authorList>
    </citation>
    <scope>NUCLEOTIDE SEQUENCE</scope>
    <source>
        <strain evidence="4">ChiBcolR8-3208</strain>
    </source>
</reference>
<protein>
    <submittedName>
        <fullName evidence="4">Glycosyltransferase family 2 protein</fullName>
    </submittedName>
</protein>